<dbReference type="Proteomes" id="UP000817658">
    <property type="component" value="Chromosome 1"/>
</dbReference>
<evidence type="ECO:0000313" key="2">
    <source>
        <dbReference type="EMBL" id="BAD61212.1"/>
    </source>
</evidence>
<name>Q5ZE33_ORYSJ</name>
<dbReference type="EMBL" id="AP002843">
    <property type="protein sequence ID" value="BAD61212.1"/>
    <property type="molecule type" value="Genomic_DNA"/>
</dbReference>
<dbReference type="AlphaFoldDB" id="Q5ZE33"/>
<sequence length="173" mass="18740">MRVAHPHAKIRFSCAVAYAARTEKQKTKKNKFQTIKKTLDRVVAAAPASSSLSSPLLPPRRRRRRHLPLASRAGSVAGGGRPAAGSGRGRPLPPDPCVDGRGPPVVAACRIRCPRAPVTREGRGEGGGEEPPTTLKVHLFSTILHYYTKCLPRRSIGFCVRSFCPSETNRLGK</sequence>
<organism evidence="2">
    <name type="scientific">Oryza sativa subsp. japonica</name>
    <name type="common">Rice</name>
    <dbReference type="NCBI Taxonomy" id="39947"/>
    <lineage>
        <taxon>Eukaryota</taxon>
        <taxon>Viridiplantae</taxon>
        <taxon>Streptophyta</taxon>
        <taxon>Embryophyta</taxon>
        <taxon>Tracheophyta</taxon>
        <taxon>Spermatophyta</taxon>
        <taxon>Magnoliopsida</taxon>
        <taxon>Liliopsida</taxon>
        <taxon>Poales</taxon>
        <taxon>Poaceae</taxon>
        <taxon>BOP clade</taxon>
        <taxon>Oryzoideae</taxon>
        <taxon>Oryzeae</taxon>
        <taxon>Oryzinae</taxon>
        <taxon>Oryza</taxon>
        <taxon>Oryza sativa</taxon>
    </lineage>
</organism>
<reference evidence="2" key="1">
    <citation type="journal article" date="2002" name="Nature">
        <title>The genome sequence and structure of rice chromosome 1.</title>
        <authorList>
            <person name="Sasaki T."/>
            <person name="Matsumoto T."/>
            <person name="Yamamoto K."/>
            <person name="Sakata K."/>
            <person name="Baba T."/>
            <person name="Katayose Y."/>
            <person name="Wu J."/>
            <person name="Niimura Y."/>
            <person name="Cheng Z."/>
            <person name="Nagamura Y."/>
            <person name="Antonio B.A."/>
            <person name="Kanamori H."/>
            <person name="Hosokawa S."/>
            <person name="Masukawa M."/>
            <person name="Arikawa K."/>
            <person name="Chiden Y."/>
            <person name="Hayashi M."/>
            <person name="Okamoto M."/>
            <person name="Ando T."/>
            <person name="Aoki H."/>
            <person name="Arita K."/>
            <person name="Hamada M."/>
            <person name="Harada C."/>
            <person name="Hijishita S."/>
            <person name="Honda M."/>
            <person name="Ichikawa Y."/>
            <person name="Idonuma A."/>
            <person name="Iijima M."/>
            <person name="Ikeda M."/>
            <person name="Ikeno M."/>
            <person name="Itoh S."/>
            <person name="Itoh T."/>
            <person name="Itoh Y."/>
            <person name="Itoh Y."/>
            <person name="Iwabuchi A."/>
            <person name="Kamiya K."/>
            <person name="Karasawa W."/>
            <person name="Katagiri S."/>
            <person name="Kikuta A."/>
            <person name="Kobayashi N."/>
            <person name="Kono I."/>
            <person name="Machita K."/>
            <person name="Maehara T."/>
            <person name="Mizuno H."/>
            <person name="Mizubayashi T."/>
            <person name="Mukai Y."/>
            <person name="Nagasaki H."/>
            <person name="Nakashima M."/>
            <person name="Nakama Y."/>
            <person name="Nakamichi Y."/>
            <person name="Nakamura M."/>
            <person name="Namiki N."/>
            <person name="Negishi M."/>
            <person name="Ohta I."/>
            <person name="Ono N."/>
            <person name="Saji S."/>
            <person name="Sakai K."/>
            <person name="Shibata M."/>
            <person name="Shimokawa T."/>
            <person name="Shomura A."/>
            <person name="Song J."/>
            <person name="Takazaki Y."/>
            <person name="Terasawa K."/>
            <person name="Tsuji K."/>
            <person name="Waki K."/>
            <person name="Yamagata H."/>
            <person name="Yamane H."/>
            <person name="Yoshiki S."/>
            <person name="Yoshihara R."/>
            <person name="Yukawa K."/>
            <person name="Zhong H."/>
            <person name="Iwama H."/>
            <person name="Endo T."/>
            <person name="Ito H."/>
            <person name="Hahn J.H."/>
            <person name="Kim H.I."/>
            <person name="Eun M.Y."/>
            <person name="Yano M."/>
            <person name="Jiang J."/>
            <person name="Gojobori T."/>
        </authorList>
    </citation>
    <scope>NUCLEOTIDE SEQUENCE [LARGE SCALE GENOMIC DNA]</scope>
</reference>
<gene>
    <name evidence="2" type="primary">P0407B12.33</name>
</gene>
<evidence type="ECO:0000256" key="1">
    <source>
        <dbReference type="SAM" id="MobiDB-lite"/>
    </source>
</evidence>
<protein>
    <submittedName>
        <fullName evidence="2">Uncharacterized protein</fullName>
    </submittedName>
</protein>
<proteinExistence type="predicted"/>
<feature type="compositionally biased region" description="Gly residues" evidence="1">
    <location>
        <begin position="76"/>
        <end position="88"/>
    </location>
</feature>
<feature type="region of interest" description="Disordered" evidence="1">
    <location>
        <begin position="46"/>
        <end position="97"/>
    </location>
</feature>
<feature type="compositionally biased region" description="Low complexity" evidence="1">
    <location>
        <begin position="46"/>
        <end position="55"/>
    </location>
</feature>
<accession>Q5ZE33</accession>